<sequence length="99" mass="11342">MSGIVTIRLCDVNQRLKPKACHGGGRWMSAGQKDEDKAPVTRMERLRLWLAGYSALEVIARRENDHLFRDAGMSRDEVRDSLRPWRIVGLLLLPRSGRE</sequence>
<dbReference type="KEGG" id="rtu:PR017_09495"/>
<proteinExistence type="predicted"/>
<reference evidence="2" key="2">
    <citation type="journal article" date="2023" name="MicrobiologyOpen">
        <title>Genomics of the tumorigenes clade of the family Rhizobiaceae and description of Rhizobium rhododendri sp. nov.</title>
        <authorList>
            <person name="Kuzmanovic N."/>
            <person name="diCenzo G.C."/>
            <person name="Bunk B."/>
            <person name="Sproeer C."/>
            <person name="Fruehling A."/>
            <person name="Neumann-Schaal M."/>
            <person name="Overmann J."/>
            <person name="Smalla K."/>
        </authorList>
    </citation>
    <scope>NUCLEOTIDE SEQUENCE [LARGE SCALE GENOMIC DNA]</scope>
    <source>
        <strain evidence="2">1078</strain>
    </source>
</reference>
<dbReference type="Proteomes" id="UP000249499">
    <property type="component" value="Chromosome"/>
</dbReference>
<name>A0AAF1K2E1_9HYPH</name>
<evidence type="ECO:0000313" key="2">
    <source>
        <dbReference type="Proteomes" id="UP000249499"/>
    </source>
</evidence>
<dbReference type="AlphaFoldDB" id="A0AAF1K2E1"/>
<keyword evidence="2" id="KW-1185">Reference proteome</keyword>
<protein>
    <submittedName>
        <fullName evidence="1">Uncharacterized protein</fullName>
    </submittedName>
</protein>
<evidence type="ECO:0000313" key="1">
    <source>
        <dbReference type="EMBL" id="WFR94084.1"/>
    </source>
</evidence>
<organism evidence="1 2">
    <name type="scientific">Rhizobium tumorigenes</name>
    <dbReference type="NCBI Taxonomy" id="2041385"/>
    <lineage>
        <taxon>Bacteria</taxon>
        <taxon>Pseudomonadati</taxon>
        <taxon>Pseudomonadota</taxon>
        <taxon>Alphaproteobacteria</taxon>
        <taxon>Hyphomicrobiales</taxon>
        <taxon>Rhizobiaceae</taxon>
        <taxon>Rhizobium/Agrobacterium group</taxon>
        <taxon>Rhizobium</taxon>
    </lineage>
</organism>
<dbReference type="RefSeq" id="WP_111222802.1">
    <property type="nucleotide sequence ID" value="NZ_CP117255.1"/>
</dbReference>
<gene>
    <name evidence="1" type="ORF">PR017_09495</name>
</gene>
<accession>A0AAF1K2E1</accession>
<reference evidence="1 2" key="1">
    <citation type="journal article" date="2018" name="Sci. Rep.">
        <title>Rhizobium tumorigenes sp. nov., a novel plant tumorigenic bacterium isolated from cane gall tumors on thornless blackberry.</title>
        <authorList>
            <person name="Kuzmanovi N."/>
            <person name="Smalla K."/>
            <person name="Gronow S."/>
            <person name="PuBawska J."/>
        </authorList>
    </citation>
    <scope>NUCLEOTIDE SEQUENCE [LARGE SCALE GENOMIC DNA]</scope>
    <source>
        <strain evidence="1 2">1078</strain>
    </source>
</reference>
<dbReference type="EMBL" id="CP117255">
    <property type="protein sequence ID" value="WFR94084.1"/>
    <property type="molecule type" value="Genomic_DNA"/>
</dbReference>